<feature type="domain" description="Reverse transcriptase RNase H-like" evidence="7">
    <location>
        <begin position="288"/>
        <end position="329"/>
    </location>
</feature>
<evidence type="ECO:0000313" key="8">
    <source>
        <dbReference type="EMBL" id="GMR57750.1"/>
    </source>
</evidence>
<accession>A0AAN5IB55</accession>
<feature type="non-terminal residue" evidence="8">
    <location>
        <position position="1"/>
    </location>
</feature>
<dbReference type="GO" id="GO:0003964">
    <property type="term" value="F:RNA-directed DNA polymerase activity"/>
    <property type="evidence" value="ECO:0007669"/>
    <property type="project" value="UniProtKB-KW"/>
</dbReference>
<sequence>DEHSLFYKDFRLVEGVIGGLKLTACLDTGAVANLIDKRRVDQMKGVRMKNVIADKLKDAQGKSIRTIGKVVLDVEMEVGKKCRVGFMVAEQDVPTILLGNSALAAMGMELKFKEENKESEDTSDNAVVLRTKYLAPGEVGTVIVSGGRRGEGQKVLITDREDVVEGINSDDAIVRVPVWNGSNVDRVYEKYDVIGRWSKIVVQGKAEKSTGKEDGSFQMNQCHLGNPGTQINNWMEIKGNLEKCRNGKLSRRIEEILRSRASVLAVGEDDLGRLKEMACDIRIEEGERIGAMLSQKGVDGLGRPIAFYSRGLRDSEKTLTVVDAEALAVRTQDVRGDDEMRRRRREENEE</sequence>
<evidence type="ECO:0000256" key="2">
    <source>
        <dbReference type="ARBA" id="ARBA00022695"/>
    </source>
</evidence>
<evidence type="ECO:0000313" key="9">
    <source>
        <dbReference type="Proteomes" id="UP001328107"/>
    </source>
</evidence>
<dbReference type="GO" id="GO:0004519">
    <property type="term" value="F:endonuclease activity"/>
    <property type="evidence" value="ECO:0007669"/>
    <property type="project" value="UniProtKB-KW"/>
</dbReference>
<keyword evidence="1" id="KW-0808">Transferase</keyword>
<protein>
    <recommendedName>
        <fullName evidence="7">Reverse transcriptase RNase H-like domain-containing protein</fullName>
    </recommendedName>
</protein>
<evidence type="ECO:0000256" key="6">
    <source>
        <dbReference type="ARBA" id="ARBA00022918"/>
    </source>
</evidence>
<keyword evidence="9" id="KW-1185">Reference proteome</keyword>
<comment type="caution">
    <text evidence="8">The sequence shown here is derived from an EMBL/GenBank/DDBJ whole genome shotgun (WGS) entry which is preliminary data.</text>
</comment>
<dbReference type="InterPro" id="IPR041373">
    <property type="entry name" value="RT_RNaseH"/>
</dbReference>
<evidence type="ECO:0000256" key="1">
    <source>
        <dbReference type="ARBA" id="ARBA00022679"/>
    </source>
</evidence>
<name>A0AAN5IB55_9BILA</name>
<keyword evidence="2" id="KW-0548">Nucleotidyltransferase</keyword>
<keyword evidence="3" id="KW-0540">Nuclease</keyword>
<keyword evidence="4" id="KW-0255">Endonuclease</keyword>
<dbReference type="SUPFAM" id="SSF50630">
    <property type="entry name" value="Acid proteases"/>
    <property type="match status" value="1"/>
</dbReference>
<organism evidence="8 9">
    <name type="scientific">Pristionchus mayeri</name>
    <dbReference type="NCBI Taxonomy" id="1317129"/>
    <lineage>
        <taxon>Eukaryota</taxon>
        <taxon>Metazoa</taxon>
        <taxon>Ecdysozoa</taxon>
        <taxon>Nematoda</taxon>
        <taxon>Chromadorea</taxon>
        <taxon>Rhabditida</taxon>
        <taxon>Rhabditina</taxon>
        <taxon>Diplogasteromorpha</taxon>
        <taxon>Diplogasteroidea</taxon>
        <taxon>Neodiplogasteridae</taxon>
        <taxon>Pristionchus</taxon>
    </lineage>
</organism>
<dbReference type="EMBL" id="BTRK01000006">
    <property type="protein sequence ID" value="GMR57750.1"/>
    <property type="molecule type" value="Genomic_DNA"/>
</dbReference>
<dbReference type="Gene3D" id="2.40.70.10">
    <property type="entry name" value="Acid Proteases"/>
    <property type="match status" value="1"/>
</dbReference>
<evidence type="ECO:0000259" key="7">
    <source>
        <dbReference type="Pfam" id="PF17917"/>
    </source>
</evidence>
<dbReference type="Proteomes" id="UP001328107">
    <property type="component" value="Unassembled WGS sequence"/>
</dbReference>
<keyword evidence="5" id="KW-0378">Hydrolase</keyword>
<keyword evidence="6" id="KW-0695">RNA-directed DNA polymerase</keyword>
<dbReference type="InterPro" id="IPR021109">
    <property type="entry name" value="Peptidase_aspartic_dom_sf"/>
</dbReference>
<dbReference type="GO" id="GO:0016787">
    <property type="term" value="F:hydrolase activity"/>
    <property type="evidence" value="ECO:0007669"/>
    <property type="project" value="UniProtKB-KW"/>
</dbReference>
<dbReference type="CDD" id="cd00303">
    <property type="entry name" value="retropepsin_like"/>
    <property type="match status" value="1"/>
</dbReference>
<evidence type="ECO:0000256" key="4">
    <source>
        <dbReference type="ARBA" id="ARBA00022759"/>
    </source>
</evidence>
<dbReference type="Pfam" id="PF17917">
    <property type="entry name" value="RT_RNaseH"/>
    <property type="match status" value="1"/>
</dbReference>
<evidence type="ECO:0000256" key="3">
    <source>
        <dbReference type="ARBA" id="ARBA00022722"/>
    </source>
</evidence>
<proteinExistence type="predicted"/>
<evidence type="ECO:0000256" key="5">
    <source>
        <dbReference type="ARBA" id="ARBA00022801"/>
    </source>
</evidence>
<gene>
    <name evidence="8" type="ORF">PMAYCL1PPCAC_27945</name>
</gene>
<dbReference type="AlphaFoldDB" id="A0AAN5IB55"/>
<reference evidence="9" key="1">
    <citation type="submission" date="2022-10" db="EMBL/GenBank/DDBJ databases">
        <title>Genome assembly of Pristionchus species.</title>
        <authorList>
            <person name="Yoshida K."/>
            <person name="Sommer R.J."/>
        </authorList>
    </citation>
    <scope>NUCLEOTIDE SEQUENCE [LARGE SCALE GENOMIC DNA]</scope>
    <source>
        <strain evidence="9">RS5460</strain>
    </source>
</reference>